<feature type="transmembrane region" description="Helical" evidence="1">
    <location>
        <begin position="68"/>
        <end position="87"/>
    </location>
</feature>
<reference evidence="2" key="1">
    <citation type="submission" date="2014-07" db="EMBL/GenBank/DDBJ databases">
        <title>Identification of a novel salt tolerance gene in wild soybean by whole-genome sequencing.</title>
        <authorList>
            <person name="Lam H.-M."/>
            <person name="Qi X."/>
            <person name="Li M.-W."/>
            <person name="Liu X."/>
            <person name="Xie M."/>
            <person name="Ni M."/>
            <person name="Xu X."/>
        </authorList>
    </citation>
    <scope>NUCLEOTIDE SEQUENCE [LARGE SCALE GENOMIC DNA]</scope>
    <source>
        <tissue evidence="2">Root</tissue>
    </source>
</reference>
<sequence length="190" mass="21692">MDLYIGHYLLWDPELGTYIVDARKTAGLWGYIFQIIFQTCAGAVVLTDSVFWFILYPFLMSKDYSVDFLIFCMHSINALFLLGDTSLNCMSGAFYNLITFVTGGLILSLIYHPRMHPYATGYETNLLHKVLGCGFDALSMLRRLCFNSKDETLVVIKIVSWFFPFCTVTTLSTKIHLLLNLAKSDFEDQN</sequence>
<feature type="transmembrane region" description="Helical" evidence="1">
    <location>
        <begin position="93"/>
        <end position="111"/>
    </location>
</feature>
<gene>
    <name evidence="2" type="ORF">glysoja_035536</name>
</gene>
<keyword evidence="1" id="KW-1133">Transmembrane helix</keyword>
<accession>A0A0B2R4W9</accession>
<dbReference type="AlphaFoldDB" id="A0A0B2R4W9"/>
<keyword evidence="1" id="KW-0472">Membrane</keyword>
<organism evidence="2">
    <name type="scientific">Glycine soja</name>
    <name type="common">Wild soybean</name>
    <dbReference type="NCBI Taxonomy" id="3848"/>
    <lineage>
        <taxon>Eukaryota</taxon>
        <taxon>Viridiplantae</taxon>
        <taxon>Streptophyta</taxon>
        <taxon>Embryophyta</taxon>
        <taxon>Tracheophyta</taxon>
        <taxon>Spermatophyta</taxon>
        <taxon>Magnoliopsida</taxon>
        <taxon>eudicotyledons</taxon>
        <taxon>Gunneridae</taxon>
        <taxon>Pentapetalae</taxon>
        <taxon>rosids</taxon>
        <taxon>fabids</taxon>
        <taxon>Fabales</taxon>
        <taxon>Fabaceae</taxon>
        <taxon>Papilionoideae</taxon>
        <taxon>50 kb inversion clade</taxon>
        <taxon>NPAAA clade</taxon>
        <taxon>indigoferoid/millettioid clade</taxon>
        <taxon>Phaseoleae</taxon>
        <taxon>Glycine</taxon>
        <taxon>Glycine subgen. Soja</taxon>
    </lineage>
</organism>
<dbReference type="PANTHER" id="PTHR12242:SF10">
    <property type="entry name" value="TRANSMEMBRANE PROTEIN"/>
    <property type="match status" value="1"/>
</dbReference>
<dbReference type="EMBL" id="KN653716">
    <property type="protein sequence ID" value="KHN26897.1"/>
    <property type="molecule type" value="Genomic_DNA"/>
</dbReference>
<name>A0A0B2R4W9_GLYSO</name>
<protein>
    <submittedName>
        <fullName evidence="2">Uncharacterized protein</fullName>
    </submittedName>
</protein>
<proteinExistence type="predicted"/>
<evidence type="ECO:0000256" key="1">
    <source>
        <dbReference type="SAM" id="Phobius"/>
    </source>
</evidence>
<evidence type="ECO:0000313" key="2">
    <source>
        <dbReference type="EMBL" id="KHN26897.1"/>
    </source>
</evidence>
<dbReference type="PANTHER" id="PTHR12242">
    <property type="entry name" value="OS02G0130600 PROTEIN-RELATED"/>
    <property type="match status" value="1"/>
</dbReference>
<dbReference type="GO" id="GO:0016020">
    <property type="term" value="C:membrane"/>
    <property type="evidence" value="ECO:0007669"/>
    <property type="project" value="TreeGrafter"/>
</dbReference>
<feature type="transmembrane region" description="Helical" evidence="1">
    <location>
        <begin position="31"/>
        <end position="56"/>
    </location>
</feature>
<keyword evidence="1" id="KW-0812">Transmembrane</keyword>
<dbReference type="Proteomes" id="UP000053555">
    <property type="component" value="Unassembled WGS sequence"/>
</dbReference>